<dbReference type="InterPro" id="IPR036291">
    <property type="entry name" value="NAD(P)-bd_dom_sf"/>
</dbReference>
<dbReference type="InterPro" id="IPR002347">
    <property type="entry name" value="SDR_fam"/>
</dbReference>
<accession>A0A7W3QS44</accession>
<evidence type="ECO:0000256" key="2">
    <source>
        <dbReference type="ARBA" id="ARBA00023002"/>
    </source>
</evidence>
<dbReference type="RefSeq" id="WP_182849170.1">
    <property type="nucleotide sequence ID" value="NZ_BAAALP010000047.1"/>
</dbReference>
<dbReference type="PANTHER" id="PTHR43669">
    <property type="entry name" value="5-KETO-D-GLUCONATE 5-REDUCTASE"/>
    <property type="match status" value="1"/>
</dbReference>
<keyword evidence="4" id="KW-1185">Reference proteome</keyword>
<name>A0A7W3QS44_ACTNM</name>
<dbReference type="SUPFAM" id="SSF51735">
    <property type="entry name" value="NAD(P)-binding Rossmann-fold domains"/>
    <property type="match status" value="1"/>
</dbReference>
<dbReference type="Pfam" id="PF00106">
    <property type="entry name" value="adh_short"/>
    <property type="match status" value="1"/>
</dbReference>
<dbReference type="AlphaFoldDB" id="A0A7W3QS44"/>
<proteinExistence type="inferred from homology"/>
<comment type="similarity">
    <text evidence="1">Belongs to the short-chain dehydrogenases/reductases (SDR) family.</text>
</comment>
<evidence type="ECO:0000313" key="4">
    <source>
        <dbReference type="Proteomes" id="UP000572680"/>
    </source>
</evidence>
<dbReference type="PRINTS" id="PR00081">
    <property type="entry name" value="GDHRDH"/>
</dbReference>
<reference evidence="3 4" key="1">
    <citation type="submission" date="2020-08" db="EMBL/GenBank/DDBJ databases">
        <title>Genomic Encyclopedia of Type Strains, Phase IV (KMG-IV): sequencing the most valuable type-strain genomes for metagenomic binning, comparative biology and taxonomic classification.</title>
        <authorList>
            <person name="Goeker M."/>
        </authorList>
    </citation>
    <scope>NUCLEOTIDE SEQUENCE [LARGE SCALE GENOMIC DNA]</scope>
    <source>
        <strain evidence="3 4">DSM 44197</strain>
    </source>
</reference>
<gene>
    <name evidence="3" type="ORF">HNR61_009034</name>
</gene>
<evidence type="ECO:0000313" key="3">
    <source>
        <dbReference type="EMBL" id="MBA8957341.1"/>
    </source>
</evidence>
<keyword evidence="2" id="KW-0560">Oxidoreductase</keyword>
<evidence type="ECO:0000256" key="1">
    <source>
        <dbReference type="ARBA" id="ARBA00006484"/>
    </source>
</evidence>
<sequence>MTLPCAGRLALITGASRGIGQALAVRLAAEGARVAAVSRTACPGDGHYPGSLTETVALAAEAGGTAFAIPADIRSEEGRHRAVREAEEHFGLPVTLLVNNAAAPRVFDLAFDQMTGEAFREAVEVNVWAAWDLARTVVPGMVRDGAGWILNITSAQARHRVGPPYGPNRSGGACLYGGTKAMVDRMTTGAAMDLHGRGVAVNALAPEGAVRTDHAAAVADLPAHATEPMETFVEAALALLTGDPDRLTGRVTGSLSLVVELGLSVRSLDGRREIEGWQPGEIDSSRLRTV</sequence>
<dbReference type="Proteomes" id="UP000572680">
    <property type="component" value="Unassembled WGS sequence"/>
</dbReference>
<dbReference type="Gene3D" id="3.40.50.720">
    <property type="entry name" value="NAD(P)-binding Rossmann-like Domain"/>
    <property type="match status" value="1"/>
</dbReference>
<dbReference type="PANTHER" id="PTHR43669:SF3">
    <property type="entry name" value="ALCOHOL DEHYDROGENASE, PUTATIVE (AFU_ORTHOLOGUE AFUA_3G03445)-RELATED"/>
    <property type="match status" value="1"/>
</dbReference>
<organism evidence="3 4">
    <name type="scientific">Actinomadura namibiensis</name>
    <dbReference type="NCBI Taxonomy" id="182080"/>
    <lineage>
        <taxon>Bacteria</taxon>
        <taxon>Bacillati</taxon>
        <taxon>Actinomycetota</taxon>
        <taxon>Actinomycetes</taxon>
        <taxon>Streptosporangiales</taxon>
        <taxon>Thermomonosporaceae</taxon>
        <taxon>Actinomadura</taxon>
    </lineage>
</organism>
<dbReference type="GO" id="GO:0016491">
    <property type="term" value="F:oxidoreductase activity"/>
    <property type="evidence" value="ECO:0007669"/>
    <property type="project" value="UniProtKB-KW"/>
</dbReference>
<dbReference type="EMBL" id="JACJIA010000022">
    <property type="protein sequence ID" value="MBA8957341.1"/>
    <property type="molecule type" value="Genomic_DNA"/>
</dbReference>
<protein>
    <submittedName>
        <fullName evidence="3">NAD(P)-dependent dehydrogenase (Short-subunit alcohol dehydrogenase family)</fullName>
    </submittedName>
</protein>
<comment type="caution">
    <text evidence="3">The sequence shown here is derived from an EMBL/GenBank/DDBJ whole genome shotgun (WGS) entry which is preliminary data.</text>
</comment>